<evidence type="ECO:0000313" key="1">
    <source>
        <dbReference type="EMBL" id="PSN72693.1"/>
    </source>
</evidence>
<reference evidence="1 2" key="1">
    <citation type="journal article" date="2018" name="Front. Microbiol.">
        <title>Genome-Wide Analysis of Corynespora cassiicola Leaf Fall Disease Putative Effectors.</title>
        <authorList>
            <person name="Lopez D."/>
            <person name="Ribeiro S."/>
            <person name="Label P."/>
            <person name="Fumanal B."/>
            <person name="Venisse J.S."/>
            <person name="Kohler A."/>
            <person name="de Oliveira R.R."/>
            <person name="Labutti K."/>
            <person name="Lipzen A."/>
            <person name="Lail K."/>
            <person name="Bauer D."/>
            <person name="Ohm R.A."/>
            <person name="Barry K.W."/>
            <person name="Spatafora J."/>
            <person name="Grigoriev I.V."/>
            <person name="Martin F.M."/>
            <person name="Pujade-Renaud V."/>
        </authorList>
    </citation>
    <scope>NUCLEOTIDE SEQUENCE [LARGE SCALE GENOMIC DNA]</scope>
    <source>
        <strain evidence="1 2">Philippines</strain>
    </source>
</reference>
<dbReference type="AlphaFoldDB" id="A0A2T2P527"/>
<name>A0A2T2P527_CORCC</name>
<keyword evidence="2" id="KW-1185">Reference proteome</keyword>
<protein>
    <submittedName>
        <fullName evidence="1">Uncharacterized protein</fullName>
    </submittedName>
</protein>
<sequence length="77" mass="8870">MSLSGCGAVSWLSRFGLARLAETSARRWAAWHGRCAVTRLIWRAQHVDRMRVTKKCWLTTNRVFHTGGNSSWFLEAY</sequence>
<gene>
    <name evidence="1" type="ORF">BS50DRAFT_165573</name>
</gene>
<accession>A0A2T2P527</accession>
<dbReference type="EMBL" id="KZ678129">
    <property type="protein sequence ID" value="PSN72693.1"/>
    <property type="molecule type" value="Genomic_DNA"/>
</dbReference>
<evidence type="ECO:0000313" key="2">
    <source>
        <dbReference type="Proteomes" id="UP000240883"/>
    </source>
</evidence>
<proteinExistence type="predicted"/>
<dbReference type="Proteomes" id="UP000240883">
    <property type="component" value="Unassembled WGS sequence"/>
</dbReference>
<organism evidence="1 2">
    <name type="scientific">Corynespora cassiicola Philippines</name>
    <dbReference type="NCBI Taxonomy" id="1448308"/>
    <lineage>
        <taxon>Eukaryota</taxon>
        <taxon>Fungi</taxon>
        <taxon>Dikarya</taxon>
        <taxon>Ascomycota</taxon>
        <taxon>Pezizomycotina</taxon>
        <taxon>Dothideomycetes</taxon>
        <taxon>Pleosporomycetidae</taxon>
        <taxon>Pleosporales</taxon>
        <taxon>Corynesporascaceae</taxon>
        <taxon>Corynespora</taxon>
    </lineage>
</organism>